<dbReference type="Pfam" id="PF08547">
    <property type="entry name" value="CIA30"/>
    <property type="match status" value="1"/>
</dbReference>
<organism evidence="4 5">
    <name type="scientific">Salinibacter ruber (strain M8)</name>
    <dbReference type="NCBI Taxonomy" id="761659"/>
    <lineage>
        <taxon>Bacteria</taxon>
        <taxon>Pseudomonadati</taxon>
        <taxon>Rhodothermota</taxon>
        <taxon>Rhodothermia</taxon>
        <taxon>Rhodothermales</taxon>
        <taxon>Salinibacteraceae</taxon>
        <taxon>Salinibacter</taxon>
    </lineage>
</organism>
<accession>D5HBY2</accession>
<evidence type="ECO:0000256" key="2">
    <source>
        <dbReference type="SAM" id="MobiDB-lite"/>
    </source>
</evidence>
<dbReference type="InterPro" id="IPR013857">
    <property type="entry name" value="NADH-UbQ_OxRdtase-assoc_prot30"/>
</dbReference>
<comment type="similarity">
    <text evidence="1">Belongs to the CIA30 family.</text>
</comment>
<feature type="compositionally biased region" description="Pro residues" evidence="2">
    <location>
        <begin position="80"/>
        <end position="96"/>
    </location>
</feature>
<dbReference type="PANTHER" id="PTHR13194">
    <property type="entry name" value="COMPLEX I INTERMEDIATE-ASSOCIATED PROTEIN 30"/>
    <property type="match status" value="1"/>
</dbReference>
<dbReference type="Gene3D" id="2.60.120.430">
    <property type="entry name" value="Galactose-binding lectin"/>
    <property type="match status" value="1"/>
</dbReference>
<reference evidence="5" key="2">
    <citation type="submission" date="2010-04" db="EMBL/GenBank/DDBJ databases">
        <title>Genome sequence of Salinibacter ruber M8.</title>
        <authorList>
            <consortium name="Genoscope"/>
        </authorList>
    </citation>
    <scope>NUCLEOTIDE SEQUENCE [LARGE SCALE GENOMIC DNA]</scope>
    <source>
        <strain evidence="5">M8</strain>
    </source>
</reference>
<sequence>MPVASPPCLLSGGTGLRPLATVEALPDSEDEGPQRPDAAHSKRPPSRIKNMTRLLALAVVPAALLVGHLFYRPAPTTDAPGPPLTDPNSPGSPPSSAPSSCLAPLMLFTFDGADAAPWRVENDGVMGGRSEGFVEVADGTLVFTGEVVTEGGGFTSVRAASRADLSGYDGIELRVRGGGRTFELDVDDGTRNRGREVSRRGPVPTRDAWTTVRVPFDSLEETAYGEPVRVDPLDRSAVQSIGIYIIDGQDGPFRLEVDWIRAYREAE</sequence>
<gene>
    <name evidence="4" type="ordered locus">SRM_02616</name>
</gene>
<dbReference type="HOGENOM" id="CLU_1041667_0_0_10"/>
<feature type="region of interest" description="Disordered" evidence="2">
    <location>
        <begin position="1"/>
        <end position="47"/>
    </location>
</feature>
<dbReference type="KEGG" id="srm:SRM_02616"/>
<evidence type="ECO:0000313" key="5">
    <source>
        <dbReference type="Proteomes" id="UP000000933"/>
    </source>
</evidence>
<reference evidence="4 5" key="1">
    <citation type="journal article" date="2010" name="ISME J.">
        <title>Fine-scale evolution: genomic, phenotypic and ecological differentiation in two coexisting Salinibacter ruber strains.</title>
        <authorList>
            <person name="Pena A."/>
            <person name="Teeling H."/>
            <person name="Huerta-Cepas J."/>
            <person name="Santos F."/>
            <person name="Yarza P."/>
            <person name="Brito-Echeverria J."/>
            <person name="Lucio M."/>
            <person name="Schmitt-Kopplin P."/>
            <person name="Meseguer I."/>
            <person name="Schenowitz C."/>
            <person name="Dossat C."/>
            <person name="Barbe V."/>
            <person name="Dopazo J."/>
            <person name="Rossello-Mora R."/>
            <person name="Schuler M."/>
            <person name="Glockner F.O."/>
            <person name="Amann R."/>
            <person name="Gabaldon T."/>
            <person name="Anton J."/>
        </authorList>
    </citation>
    <scope>NUCLEOTIDE SEQUENCE [LARGE SCALE GENOMIC DNA]</scope>
    <source>
        <strain evidence="4 5">M8</strain>
    </source>
</reference>
<dbReference type="SUPFAM" id="SSF49785">
    <property type="entry name" value="Galactose-binding domain-like"/>
    <property type="match status" value="1"/>
</dbReference>
<name>D5HBY2_SALRM</name>
<protein>
    <recommendedName>
        <fullName evidence="3">NADH:ubiquinone oxidoreductase intermediate-associated protein 30 domain-containing protein</fullName>
    </recommendedName>
</protein>
<dbReference type="PANTHER" id="PTHR13194:SF19">
    <property type="entry name" value="NAD(P)-BINDING ROSSMANN-FOLD SUPERFAMILY PROTEIN"/>
    <property type="match status" value="1"/>
</dbReference>
<evidence type="ECO:0000256" key="1">
    <source>
        <dbReference type="ARBA" id="ARBA00007884"/>
    </source>
</evidence>
<dbReference type="Proteomes" id="UP000000933">
    <property type="component" value="Chromosome"/>
</dbReference>
<dbReference type="InterPro" id="IPR008979">
    <property type="entry name" value="Galactose-bd-like_sf"/>
</dbReference>
<evidence type="ECO:0000313" key="4">
    <source>
        <dbReference type="EMBL" id="CBH25537.1"/>
    </source>
</evidence>
<dbReference type="EMBL" id="FP565814">
    <property type="protein sequence ID" value="CBH25537.1"/>
    <property type="molecule type" value="Genomic_DNA"/>
</dbReference>
<evidence type="ECO:0000259" key="3">
    <source>
        <dbReference type="Pfam" id="PF08547"/>
    </source>
</evidence>
<feature type="region of interest" description="Disordered" evidence="2">
    <location>
        <begin position="77"/>
        <end position="98"/>
    </location>
</feature>
<dbReference type="InterPro" id="IPR039131">
    <property type="entry name" value="NDUFAF1"/>
</dbReference>
<feature type="domain" description="NADH:ubiquinone oxidoreductase intermediate-associated protein 30" evidence="3">
    <location>
        <begin position="110"/>
        <end position="257"/>
    </location>
</feature>
<dbReference type="GO" id="GO:0051082">
    <property type="term" value="F:unfolded protein binding"/>
    <property type="evidence" value="ECO:0007669"/>
    <property type="project" value="TreeGrafter"/>
</dbReference>
<dbReference type="GO" id="GO:0010257">
    <property type="term" value="P:NADH dehydrogenase complex assembly"/>
    <property type="evidence" value="ECO:0007669"/>
    <property type="project" value="TreeGrafter"/>
</dbReference>
<proteinExistence type="inferred from homology"/>
<dbReference type="AlphaFoldDB" id="D5HBY2"/>